<dbReference type="AlphaFoldDB" id="A0A6N2YER6"/>
<proteinExistence type="predicted"/>
<gene>
    <name evidence="1" type="ORF">CHLFYP18_05205</name>
</gene>
<sequence length="738" mass="83820">MQTVSRGYKRSMKEKLRNRSYIRVTIGVINQQAQANCKISDPGDYTYFANLTKPMDNYSVNELYATFEEDYALADGVMRFLPRNESDVIYNAGLVAKDFGSPITLVFPIAYDIRGLTINFGKAYPVDFDIETDNKTLNITNNSNEKYVVDEVFFGATYIKITPKRMVNGQCRLRIHEITMGIGIYFDNQMVLSAKRKEYISPISEEMPTIDFSLTVDNRNRSFDVENDASAVNFLEDGQIVEVMYGYELDDGTIEWVPGTNLLLKEWEADDEEMSLTAVDRFEPMGNTYYRGMYRTEGISLYDLAVDVLTDAGFEAREYELDRYLRSVSVRNPMPPVTHKEALQIIANAGRCIIFQDREGMIRIKAAFNITLSPRMTARSDNAEAYANTQSVLTATNRVRYADFGHDSIQADGTAYFLPRAGKYLNTGYVSREISGANGRFASNPIVEITLEAAIKFFGLHLEFEGNPPEAMTIHTYKDGVLLESYVVNAGIDARTDIDHEFPEADKYVLEFTKAQPYNRVSLWHVSFGEITDYTLEYSTDLTKTPKGKQLEKVKEVQIIKTSYQQGVEKKELFKDQIIVTNGTYTVYLSNASHGFETSVGSITAYSAYYVTVSLPGVSDGTQMELTITGYEYTQSASRYVKQINTTGRVTEWSNPLADDILAPDLADWIGDYYYSNREYELPYRGDPRIDGNDILYLENQYVENLQIRVYEHSLDFNGALSGTIKARRDMYVARTET</sequence>
<evidence type="ECO:0000313" key="1">
    <source>
        <dbReference type="EMBL" id="VYT64200.1"/>
    </source>
</evidence>
<reference evidence="1" key="1">
    <citation type="submission" date="2019-11" db="EMBL/GenBank/DDBJ databases">
        <authorList>
            <person name="Feng L."/>
        </authorList>
    </citation>
    <scope>NUCLEOTIDE SEQUENCE</scope>
    <source>
        <strain evidence="1">ChathewayiLFYP18</strain>
    </source>
</reference>
<accession>A0A6N2YER6</accession>
<name>A0A6N2YER6_9FIRM</name>
<dbReference type="RefSeq" id="WP_156832158.1">
    <property type="nucleotide sequence ID" value="NZ_CACRUH010000005.1"/>
</dbReference>
<dbReference type="EMBL" id="CACRUH010000005">
    <property type="protein sequence ID" value="VYT64200.1"/>
    <property type="molecule type" value="Genomic_DNA"/>
</dbReference>
<organism evidence="1">
    <name type="scientific">Hungatella hathewayi</name>
    <dbReference type="NCBI Taxonomy" id="154046"/>
    <lineage>
        <taxon>Bacteria</taxon>
        <taxon>Bacillati</taxon>
        <taxon>Bacillota</taxon>
        <taxon>Clostridia</taxon>
        <taxon>Lachnospirales</taxon>
        <taxon>Lachnospiraceae</taxon>
        <taxon>Hungatella</taxon>
    </lineage>
</organism>
<protein>
    <submittedName>
        <fullName evidence="1">Uncharacterized protein</fullName>
    </submittedName>
</protein>